<dbReference type="InterPro" id="IPR004358">
    <property type="entry name" value="Sig_transdc_His_kin-like_C"/>
</dbReference>
<dbReference type="Gene3D" id="1.10.287.130">
    <property type="match status" value="1"/>
</dbReference>
<dbReference type="GO" id="GO:0016020">
    <property type="term" value="C:membrane"/>
    <property type="evidence" value="ECO:0007669"/>
    <property type="project" value="UniProtKB-SubCell"/>
</dbReference>
<keyword evidence="15" id="KW-1185">Reference proteome</keyword>
<feature type="transmembrane region" description="Helical" evidence="11">
    <location>
        <begin position="6"/>
        <end position="29"/>
    </location>
</feature>
<evidence type="ECO:0000256" key="10">
    <source>
        <dbReference type="ARBA" id="ARBA00023136"/>
    </source>
</evidence>
<dbReference type="InterPro" id="IPR003661">
    <property type="entry name" value="HisK_dim/P_dom"/>
</dbReference>
<comment type="subcellular location">
    <subcellularLocation>
        <location evidence="2">Membrane</location>
    </subcellularLocation>
</comment>
<dbReference type="SMART" id="SM00387">
    <property type="entry name" value="HATPase_c"/>
    <property type="match status" value="1"/>
</dbReference>
<dbReference type="CDD" id="cd00082">
    <property type="entry name" value="HisKA"/>
    <property type="match status" value="1"/>
</dbReference>
<organism evidence="14 15">
    <name type="scientific">Geomonas terrae</name>
    <dbReference type="NCBI Taxonomy" id="2562681"/>
    <lineage>
        <taxon>Bacteria</taxon>
        <taxon>Pseudomonadati</taxon>
        <taxon>Thermodesulfobacteriota</taxon>
        <taxon>Desulfuromonadia</taxon>
        <taxon>Geobacterales</taxon>
        <taxon>Geobacteraceae</taxon>
        <taxon>Geomonas</taxon>
    </lineage>
</organism>
<reference evidence="14 15" key="1">
    <citation type="submission" date="2019-04" db="EMBL/GenBank/DDBJ databases">
        <title>Geobacter oryzae sp. nov., ferric-reducing bacteria isolated from paddy soil.</title>
        <authorList>
            <person name="Xu Z."/>
            <person name="Masuda Y."/>
            <person name="Itoh H."/>
            <person name="Senoo K."/>
        </authorList>
    </citation>
    <scope>NUCLEOTIDE SEQUENCE [LARGE SCALE GENOMIC DNA]</scope>
    <source>
        <strain evidence="14 15">Red111</strain>
    </source>
</reference>
<dbReference type="Pfam" id="PF02518">
    <property type="entry name" value="HATPase_c"/>
    <property type="match status" value="1"/>
</dbReference>
<dbReference type="CDD" id="cd06225">
    <property type="entry name" value="HAMP"/>
    <property type="match status" value="1"/>
</dbReference>
<evidence type="ECO:0000313" key="15">
    <source>
        <dbReference type="Proteomes" id="UP000306416"/>
    </source>
</evidence>
<dbReference type="SMART" id="SM00304">
    <property type="entry name" value="HAMP"/>
    <property type="match status" value="1"/>
</dbReference>
<dbReference type="SUPFAM" id="SSF55874">
    <property type="entry name" value="ATPase domain of HSP90 chaperone/DNA topoisomerase II/histidine kinase"/>
    <property type="match status" value="1"/>
</dbReference>
<dbReference type="Gene3D" id="1.10.8.500">
    <property type="entry name" value="HAMP domain in histidine kinase"/>
    <property type="match status" value="1"/>
</dbReference>
<dbReference type="CDD" id="cd00075">
    <property type="entry name" value="HATPase"/>
    <property type="match status" value="1"/>
</dbReference>
<evidence type="ECO:0000259" key="13">
    <source>
        <dbReference type="PROSITE" id="PS50885"/>
    </source>
</evidence>
<dbReference type="EC" id="2.7.13.3" evidence="3"/>
<dbReference type="PANTHER" id="PTHR45436:SF5">
    <property type="entry name" value="SENSOR HISTIDINE KINASE TRCS"/>
    <property type="match status" value="1"/>
</dbReference>
<dbReference type="PROSITE" id="PS50885">
    <property type="entry name" value="HAMP"/>
    <property type="match status" value="1"/>
</dbReference>
<comment type="caution">
    <text evidence="14">The sequence shown here is derived from an EMBL/GenBank/DDBJ whole genome shotgun (WGS) entry which is preliminary data.</text>
</comment>
<dbReference type="Pfam" id="PF00512">
    <property type="entry name" value="HisKA"/>
    <property type="match status" value="1"/>
</dbReference>
<dbReference type="AlphaFoldDB" id="A0A4S1CDE3"/>
<evidence type="ECO:0000256" key="6">
    <source>
        <dbReference type="ARBA" id="ARBA00022692"/>
    </source>
</evidence>
<feature type="transmembrane region" description="Helical" evidence="11">
    <location>
        <begin position="36"/>
        <end position="55"/>
    </location>
</feature>
<keyword evidence="8 11" id="KW-1133">Transmembrane helix</keyword>
<evidence type="ECO:0000256" key="7">
    <source>
        <dbReference type="ARBA" id="ARBA00022777"/>
    </source>
</evidence>
<evidence type="ECO:0000256" key="9">
    <source>
        <dbReference type="ARBA" id="ARBA00023012"/>
    </source>
</evidence>
<keyword evidence="4" id="KW-0597">Phosphoprotein</keyword>
<dbReference type="Pfam" id="PF00672">
    <property type="entry name" value="HAMP"/>
    <property type="match status" value="1"/>
</dbReference>
<dbReference type="GO" id="GO:0000155">
    <property type="term" value="F:phosphorelay sensor kinase activity"/>
    <property type="evidence" value="ECO:0007669"/>
    <property type="project" value="InterPro"/>
</dbReference>
<dbReference type="PANTHER" id="PTHR45436">
    <property type="entry name" value="SENSOR HISTIDINE KINASE YKOH"/>
    <property type="match status" value="1"/>
</dbReference>
<keyword evidence="10 11" id="KW-0472">Membrane</keyword>
<evidence type="ECO:0000256" key="2">
    <source>
        <dbReference type="ARBA" id="ARBA00004370"/>
    </source>
</evidence>
<dbReference type="Gene3D" id="3.30.565.10">
    <property type="entry name" value="Histidine kinase-like ATPase, C-terminal domain"/>
    <property type="match status" value="1"/>
</dbReference>
<evidence type="ECO:0000256" key="11">
    <source>
        <dbReference type="SAM" id="Phobius"/>
    </source>
</evidence>
<keyword evidence="5" id="KW-0808">Transferase</keyword>
<evidence type="ECO:0000256" key="3">
    <source>
        <dbReference type="ARBA" id="ARBA00012438"/>
    </source>
</evidence>
<dbReference type="InterPro" id="IPR036097">
    <property type="entry name" value="HisK_dim/P_sf"/>
</dbReference>
<dbReference type="InterPro" id="IPR036890">
    <property type="entry name" value="HATPase_C_sf"/>
</dbReference>
<accession>A0A4S1CDE3</accession>
<evidence type="ECO:0000313" key="14">
    <source>
        <dbReference type="EMBL" id="TGU71411.1"/>
    </source>
</evidence>
<dbReference type="InterPro" id="IPR050428">
    <property type="entry name" value="TCS_sensor_his_kinase"/>
</dbReference>
<evidence type="ECO:0000256" key="5">
    <source>
        <dbReference type="ARBA" id="ARBA00022679"/>
    </source>
</evidence>
<dbReference type="SMART" id="SM00388">
    <property type="entry name" value="HisKA"/>
    <property type="match status" value="1"/>
</dbReference>
<dbReference type="InterPro" id="IPR003594">
    <property type="entry name" value="HATPase_dom"/>
</dbReference>
<evidence type="ECO:0000256" key="4">
    <source>
        <dbReference type="ARBA" id="ARBA00022553"/>
    </source>
</evidence>
<dbReference type="Proteomes" id="UP000306416">
    <property type="component" value="Unassembled WGS sequence"/>
</dbReference>
<proteinExistence type="predicted"/>
<sequence>MMRRLLILHWISAVVMAMALVFLLFILVVKYGNADARVFGAGLAVIGAFFSLMAAPSSVHITKPLERLEESALRLAAGNLSARAELLGERHMVGKELVNAFNIMAEKVESMVRGGKELMANVSHEMRSPLARIRIAGECLKDALDRGDSEDARNMLQTMWEDIEEADKMIGRILEFSKVDLLEPLPMADEVRPAEILDDLARTLKPFARSKQIAMTLALDSSVLVAGDREWLRSAFKNLLENALRYTDPGGAINVTSRKNGGVIIEFTNTFPPLDAAELQSIFEPFYRGATSHSDGTGLGLAIVKKIIGLHHGDVGAKNVPEGFQVWVRLPVI</sequence>
<dbReference type="PROSITE" id="PS50109">
    <property type="entry name" value="HIS_KIN"/>
    <property type="match status" value="1"/>
</dbReference>
<dbReference type="SUPFAM" id="SSF158472">
    <property type="entry name" value="HAMP domain-like"/>
    <property type="match status" value="1"/>
</dbReference>
<evidence type="ECO:0000256" key="8">
    <source>
        <dbReference type="ARBA" id="ARBA00022989"/>
    </source>
</evidence>
<dbReference type="EMBL" id="SRSC01000003">
    <property type="protein sequence ID" value="TGU71411.1"/>
    <property type="molecule type" value="Genomic_DNA"/>
</dbReference>
<feature type="domain" description="Histidine kinase" evidence="12">
    <location>
        <begin position="121"/>
        <end position="333"/>
    </location>
</feature>
<dbReference type="InterPro" id="IPR005467">
    <property type="entry name" value="His_kinase_dom"/>
</dbReference>
<evidence type="ECO:0000259" key="12">
    <source>
        <dbReference type="PROSITE" id="PS50109"/>
    </source>
</evidence>
<gene>
    <name evidence="14" type="ORF">E4633_13855</name>
</gene>
<evidence type="ECO:0000256" key="1">
    <source>
        <dbReference type="ARBA" id="ARBA00000085"/>
    </source>
</evidence>
<dbReference type="PRINTS" id="PR00344">
    <property type="entry name" value="BCTRLSENSOR"/>
</dbReference>
<keyword evidence="9" id="KW-0902">Two-component regulatory system</keyword>
<keyword evidence="6 11" id="KW-0812">Transmembrane</keyword>
<feature type="domain" description="HAMP" evidence="13">
    <location>
        <begin position="59"/>
        <end position="113"/>
    </location>
</feature>
<comment type="catalytic activity">
    <reaction evidence="1">
        <text>ATP + protein L-histidine = ADP + protein N-phospho-L-histidine.</text>
        <dbReference type="EC" id="2.7.13.3"/>
    </reaction>
</comment>
<dbReference type="SUPFAM" id="SSF47384">
    <property type="entry name" value="Homodimeric domain of signal transducing histidine kinase"/>
    <property type="match status" value="1"/>
</dbReference>
<protein>
    <recommendedName>
        <fullName evidence="3">histidine kinase</fullName>
        <ecNumber evidence="3">2.7.13.3</ecNumber>
    </recommendedName>
</protein>
<dbReference type="InterPro" id="IPR003660">
    <property type="entry name" value="HAMP_dom"/>
</dbReference>
<name>A0A4S1CDE3_9BACT</name>
<keyword evidence="7 14" id="KW-0418">Kinase</keyword>